<dbReference type="GO" id="GO:0009927">
    <property type="term" value="F:histidine phosphotransfer kinase activity"/>
    <property type="evidence" value="ECO:0007669"/>
    <property type="project" value="TreeGrafter"/>
</dbReference>
<dbReference type="Pfam" id="PF00512">
    <property type="entry name" value="HisKA"/>
    <property type="match status" value="1"/>
</dbReference>
<dbReference type="Gene3D" id="3.30.565.10">
    <property type="entry name" value="Histidine kinase-like ATPase, C-terminal domain"/>
    <property type="match status" value="1"/>
</dbReference>
<gene>
    <name evidence="13" type="ORF">GS597_14505</name>
</gene>
<dbReference type="InterPro" id="IPR003594">
    <property type="entry name" value="HATPase_dom"/>
</dbReference>
<dbReference type="SUPFAM" id="SSF52172">
    <property type="entry name" value="CheY-like"/>
    <property type="match status" value="1"/>
</dbReference>
<evidence type="ECO:0000256" key="5">
    <source>
        <dbReference type="ARBA" id="ARBA00022679"/>
    </source>
</evidence>
<dbReference type="GO" id="GO:0005886">
    <property type="term" value="C:plasma membrane"/>
    <property type="evidence" value="ECO:0007669"/>
    <property type="project" value="TreeGrafter"/>
</dbReference>
<dbReference type="SMART" id="SM00388">
    <property type="entry name" value="HisKA"/>
    <property type="match status" value="1"/>
</dbReference>
<evidence type="ECO:0000256" key="4">
    <source>
        <dbReference type="ARBA" id="ARBA00022553"/>
    </source>
</evidence>
<dbReference type="PANTHER" id="PTHR43047:SF63">
    <property type="entry name" value="HISTIDINE KINASE"/>
    <property type="match status" value="1"/>
</dbReference>
<dbReference type="FunFam" id="3.30.565.10:FF:000010">
    <property type="entry name" value="Sensor histidine kinase RcsC"/>
    <property type="match status" value="1"/>
</dbReference>
<feature type="domain" description="Phytochrome chromophore attachment site" evidence="10">
    <location>
        <begin position="179"/>
        <end position="330"/>
    </location>
</feature>
<dbReference type="Gene3D" id="3.30.450.40">
    <property type="match status" value="1"/>
</dbReference>
<dbReference type="PROSITE" id="PS50046">
    <property type="entry name" value="PHYTOCHROME_2"/>
    <property type="match status" value="1"/>
</dbReference>
<dbReference type="Gene3D" id="3.40.50.2300">
    <property type="match status" value="1"/>
</dbReference>
<evidence type="ECO:0000259" key="12">
    <source>
        <dbReference type="PROSITE" id="PS50110"/>
    </source>
</evidence>
<dbReference type="SMART" id="SM00448">
    <property type="entry name" value="REC"/>
    <property type="match status" value="1"/>
</dbReference>
<evidence type="ECO:0000259" key="10">
    <source>
        <dbReference type="PROSITE" id="PS50046"/>
    </source>
</evidence>
<dbReference type="PROSITE" id="PS50109">
    <property type="entry name" value="HIS_KIN"/>
    <property type="match status" value="1"/>
</dbReference>
<dbReference type="Pfam" id="PF01590">
    <property type="entry name" value="GAF"/>
    <property type="match status" value="1"/>
</dbReference>
<dbReference type="PRINTS" id="PR00344">
    <property type="entry name" value="BCTRLSENSOR"/>
</dbReference>
<dbReference type="AlphaFoldDB" id="A0A8K2A871"/>
<evidence type="ECO:0000259" key="11">
    <source>
        <dbReference type="PROSITE" id="PS50109"/>
    </source>
</evidence>
<evidence type="ECO:0000256" key="3">
    <source>
        <dbReference type="ARBA" id="ARBA00012438"/>
    </source>
</evidence>
<dbReference type="Gene3D" id="1.10.287.130">
    <property type="match status" value="1"/>
</dbReference>
<proteinExistence type="inferred from homology"/>
<dbReference type="SMART" id="SM00065">
    <property type="entry name" value="GAF"/>
    <property type="match status" value="1"/>
</dbReference>
<dbReference type="Proteomes" id="UP000607397">
    <property type="component" value="Unassembled WGS sequence"/>
</dbReference>
<comment type="caution">
    <text evidence="9">Lacks conserved residue(s) required for the propagation of feature annotation.</text>
</comment>
<evidence type="ECO:0000256" key="1">
    <source>
        <dbReference type="ARBA" id="ARBA00000085"/>
    </source>
</evidence>
<evidence type="ECO:0000256" key="7">
    <source>
        <dbReference type="ARBA" id="ARBA00023012"/>
    </source>
</evidence>
<dbReference type="InterPro" id="IPR005467">
    <property type="entry name" value="His_kinase_dom"/>
</dbReference>
<evidence type="ECO:0000256" key="6">
    <source>
        <dbReference type="ARBA" id="ARBA00022777"/>
    </source>
</evidence>
<dbReference type="InterPro" id="IPR001789">
    <property type="entry name" value="Sig_transdc_resp-reg_receiver"/>
</dbReference>
<name>A0A8K2A871_9CYAN</name>
<dbReference type="InterPro" id="IPR004358">
    <property type="entry name" value="Sig_transdc_His_kin-like_C"/>
</dbReference>
<dbReference type="PROSITE" id="PS50110">
    <property type="entry name" value="RESPONSE_REGULATORY"/>
    <property type="match status" value="1"/>
</dbReference>
<feature type="domain" description="Response regulatory" evidence="12">
    <location>
        <begin position="626"/>
        <end position="742"/>
    </location>
</feature>
<dbReference type="InterPro" id="IPR003661">
    <property type="entry name" value="HisK_dim/P_dom"/>
</dbReference>
<dbReference type="Pfam" id="PF02518">
    <property type="entry name" value="HATPase_c"/>
    <property type="match status" value="1"/>
</dbReference>
<dbReference type="InterPro" id="IPR011006">
    <property type="entry name" value="CheY-like_superfamily"/>
</dbReference>
<dbReference type="RefSeq" id="WP_161826177.1">
    <property type="nucleotide sequence ID" value="NZ_WVIC01000031.1"/>
</dbReference>
<dbReference type="CDD" id="cd16922">
    <property type="entry name" value="HATPase_EvgS-ArcB-TorS-like"/>
    <property type="match status" value="1"/>
</dbReference>
<dbReference type="CDD" id="cd00082">
    <property type="entry name" value="HisKA"/>
    <property type="match status" value="1"/>
</dbReference>
<feature type="domain" description="Histidine kinase" evidence="11">
    <location>
        <begin position="382"/>
        <end position="603"/>
    </location>
</feature>
<accession>A0A8K2A871</accession>
<comment type="catalytic activity">
    <reaction evidence="1">
        <text>ATP + protein L-histidine = ADP + protein N-phospho-L-histidine.</text>
        <dbReference type="EC" id="2.7.13.3"/>
    </reaction>
</comment>
<dbReference type="PANTHER" id="PTHR43047">
    <property type="entry name" value="TWO-COMPONENT HISTIDINE PROTEIN KINASE"/>
    <property type="match status" value="1"/>
</dbReference>
<keyword evidence="5" id="KW-0808">Transferase</keyword>
<dbReference type="GO" id="GO:0000155">
    <property type="term" value="F:phosphorelay sensor kinase activity"/>
    <property type="evidence" value="ECO:0007669"/>
    <property type="project" value="InterPro"/>
</dbReference>
<evidence type="ECO:0000256" key="8">
    <source>
        <dbReference type="ARBA" id="ARBA00074306"/>
    </source>
</evidence>
<dbReference type="EC" id="2.7.13.3" evidence="3"/>
<keyword evidence="6" id="KW-0418">Kinase</keyword>
<sequence>MSSSAVTTLVRPLSISTFETLRSLLAQTAQDLPRASVHLTETDLPVRPPSPLVFTVVVSKRFSALLHGTSDGVNPTLQATLTFELQHIHDFLDSLAAQYPESPKLDQALGAMGNRANDTHLQSQITLRLVELLATPSDVPEALPTPASCQPMVDAALHEQIAQEHLLNQVTTQIRQSLDLSLILNTAIEQARIFLEVDRVVIYQLLDTPAETDLDAHDTQVMGSVTYESLTSPDLPSSLHYQEQRCWQQNHPCLQKYLQGKPLAIADIEQGGVHSQCLFNFLKAMQVRAQLIMPILVQSRLWGFLIAHQCAIPRTWQDREQHLMEHIAEHLAIAIYQSQLYQQLQQQKQTLEDQVMQRTQELQSALLVTQSAHRAKSDFLATMSHELKTPLTCVIGMSATLLRWSLGPLTEKQRSYLQTIHDSGEHLLELINDILEFSHAEAGKATLNLVEFSILSLAKQCLQMLRDKALANQITLKTSFDIPAQRDRFLADPRRVKQILLNLLSNAVKFTPPGGQVTLRLWMESHTVVFQVEDTGIGISTSQQSLLFQRFQQLDSSYRRNYEGTGLGLALTKQLVELHQGWIEVTSEEGKGSIFTVKIPHQARSEVAPSSLPVLASTGTLQSAGRIMLVEDEEESASMVCDMLTAAGYHVVWLVDGAAALEQIRFVQPIAMIVNLETPHIAQLNLVQRVRSQTERRPIKILAFAGVVVESEDCALMDWGADAILPKPVRPEDLIYTIEALLGNRARKPLEADSLGTLER</sequence>
<dbReference type="InterPro" id="IPR036890">
    <property type="entry name" value="HATPase_C_sf"/>
</dbReference>
<organism evidence="13 14">
    <name type="scientific">Petrachloros mirabilis ULC683</name>
    <dbReference type="NCBI Taxonomy" id="2781853"/>
    <lineage>
        <taxon>Bacteria</taxon>
        <taxon>Bacillati</taxon>
        <taxon>Cyanobacteriota</taxon>
        <taxon>Cyanophyceae</taxon>
        <taxon>Synechococcales</taxon>
        <taxon>Petrachlorosaceae</taxon>
        <taxon>Petrachloros</taxon>
        <taxon>Petrachloros mirabilis</taxon>
    </lineage>
</organism>
<dbReference type="InterPro" id="IPR003018">
    <property type="entry name" value="GAF"/>
</dbReference>
<dbReference type="SUPFAM" id="SSF47384">
    <property type="entry name" value="Homodimeric domain of signal transducing histidine kinase"/>
    <property type="match status" value="1"/>
</dbReference>
<protein>
    <recommendedName>
        <fullName evidence="8">Circadian input-output histidine kinase CikA</fullName>
        <ecNumber evidence="3">2.7.13.3</ecNumber>
    </recommendedName>
</protein>
<evidence type="ECO:0000256" key="2">
    <source>
        <dbReference type="ARBA" id="ARBA00006402"/>
    </source>
</evidence>
<dbReference type="SMART" id="SM00387">
    <property type="entry name" value="HATPase_c"/>
    <property type="match status" value="1"/>
</dbReference>
<dbReference type="SUPFAM" id="SSF55874">
    <property type="entry name" value="ATPase domain of HSP90 chaperone/DNA topoisomerase II/histidine kinase"/>
    <property type="match status" value="1"/>
</dbReference>
<evidence type="ECO:0000313" key="13">
    <source>
        <dbReference type="EMBL" id="NCJ07699.1"/>
    </source>
</evidence>
<evidence type="ECO:0000313" key="14">
    <source>
        <dbReference type="Proteomes" id="UP000607397"/>
    </source>
</evidence>
<keyword evidence="7" id="KW-0902">Two-component regulatory system</keyword>
<dbReference type="InterPro" id="IPR016132">
    <property type="entry name" value="Phyto_chromo_attachment"/>
</dbReference>
<comment type="caution">
    <text evidence="13">The sequence shown here is derived from an EMBL/GenBank/DDBJ whole genome shotgun (WGS) entry which is preliminary data.</text>
</comment>
<dbReference type="SUPFAM" id="SSF55781">
    <property type="entry name" value="GAF domain-like"/>
    <property type="match status" value="1"/>
</dbReference>
<dbReference type="InterPro" id="IPR029016">
    <property type="entry name" value="GAF-like_dom_sf"/>
</dbReference>
<keyword evidence="14" id="KW-1185">Reference proteome</keyword>
<comment type="similarity">
    <text evidence="2">In the N-terminal section; belongs to the phytochrome family.</text>
</comment>
<evidence type="ECO:0000256" key="9">
    <source>
        <dbReference type="PROSITE-ProRule" id="PRU00169"/>
    </source>
</evidence>
<dbReference type="InterPro" id="IPR036097">
    <property type="entry name" value="HisK_dim/P_sf"/>
</dbReference>
<dbReference type="EMBL" id="WVIC01000031">
    <property type="protein sequence ID" value="NCJ07699.1"/>
    <property type="molecule type" value="Genomic_DNA"/>
</dbReference>
<dbReference type="Pfam" id="PF00072">
    <property type="entry name" value="Response_reg"/>
    <property type="match status" value="1"/>
</dbReference>
<reference evidence="13" key="1">
    <citation type="submission" date="2019-12" db="EMBL/GenBank/DDBJ databases">
        <title>High-Quality draft genome sequences of three cyanobacteria isolated from the limestone walls of the Old Cathedral of Coimbra.</title>
        <authorList>
            <person name="Tiago I."/>
            <person name="Soares F."/>
            <person name="Portugal A."/>
        </authorList>
    </citation>
    <scope>NUCLEOTIDE SEQUENCE [LARGE SCALE GENOMIC DNA]</scope>
    <source>
        <strain evidence="13">C</strain>
    </source>
</reference>
<keyword evidence="4" id="KW-0597">Phosphoprotein</keyword>